<sequence length="108" mass="11382">MSSSWWSHNNSVKVFPCGSDSVSFCPIDQKSNQTSHIPPDDAPSGPVSSLRTTSPRGPPLPRARIAGLAGLRWGEKAHGRAVFGQQRTTTGDGQRDGGLGILPQASSD</sequence>
<feature type="region of interest" description="Disordered" evidence="1">
    <location>
        <begin position="25"/>
        <end position="61"/>
    </location>
</feature>
<dbReference type="RefSeq" id="XP_056765361.1">
    <property type="nucleotide sequence ID" value="XM_056909657.1"/>
</dbReference>
<comment type="caution">
    <text evidence="2">The sequence shown here is derived from an EMBL/GenBank/DDBJ whole genome shotgun (WGS) entry which is preliminary data.</text>
</comment>
<evidence type="ECO:0000313" key="3">
    <source>
        <dbReference type="Proteomes" id="UP001213681"/>
    </source>
</evidence>
<protein>
    <submittedName>
        <fullName evidence="2">Uncharacterized protein</fullName>
    </submittedName>
</protein>
<dbReference type="EMBL" id="JAPVEA010000006">
    <property type="protein sequence ID" value="KAJ5449826.1"/>
    <property type="molecule type" value="Genomic_DNA"/>
</dbReference>
<feature type="region of interest" description="Disordered" evidence="1">
    <location>
        <begin position="79"/>
        <end position="108"/>
    </location>
</feature>
<accession>A0AAD6C5S8</accession>
<organism evidence="2 3">
    <name type="scientific">Penicillium daleae</name>
    <dbReference type="NCBI Taxonomy" id="63821"/>
    <lineage>
        <taxon>Eukaryota</taxon>
        <taxon>Fungi</taxon>
        <taxon>Dikarya</taxon>
        <taxon>Ascomycota</taxon>
        <taxon>Pezizomycotina</taxon>
        <taxon>Eurotiomycetes</taxon>
        <taxon>Eurotiomycetidae</taxon>
        <taxon>Eurotiales</taxon>
        <taxon>Aspergillaceae</taxon>
        <taxon>Penicillium</taxon>
    </lineage>
</organism>
<evidence type="ECO:0000313" key="2">
    <source>
        <dbReference type="EMBL" id="KAJ5449826.1"/>
    </source>
</evidence>
<reference evidence="2" key="1">
    <citation type="submission" date="2022-12" db="EMBL/GenBank/DDBJ databases">
        <authorList>
            <person name="Petersen C."/>
        </authorList>
    </citation>
    <scope>NUCLEOTIDE SEQUENCE</scope>
    <source>
        <strain evidence="2">IBT 16125</strain>
    </source>
</reference>
<dbReference type="GeneID" id="81599900"/>
<dbReference type="AlphaFoldDB" id="A0AAD6C5S8"/>
<feature type="compositionally biased region" description="Polar residues" evidence="1">
    <location>
        <begin position="46"/>
        <end position="55"/>
    </location>
</feature>
<dbReference type="Proteomes" id="UP001213681">
    <property type="component" value="Unassembled WGS sequence"/>
</dbReference>
<proteinExistence type="predicted"/>
<name>A0AAD6C5S8_9EURO</name>
<keyword evidence="3" id="KW-1185">Reference proteome</keyword>
<evidence type="ECO:0000256" key="1">
    <source>
        <dbReference type="SAM" id="MobiDB-lite"/>
    </source>
</evidence>
<gene>
    <name evidence="2" type="ORF">N7458_006275</name>
</gene>
<reference evidence="2" key="2">
    <citation type="journal article" date="2023" name="IMA Fungus">
        <title>Comparative genomic study of the Penicillium genus elucidates a diverse pangenome and 15 lateral gene transfer events.</title>
        <authorList>
            <person name="Petersen C."/>
            <person name="Sorensen T."/>
            <person name="Nielsen M.R."/>
            <person name="Sondergaard T.E."/>
            <person name="Sorensen J.L."/>
            <person name="Fitzpatrick D.A."/>
            <person name="Frisvad J.C."/>
            <person name="Nielsen K.L."/>
        </authorList>
    </citation>
    <scope>NUCLEOTIDE SEQUENCE</scope>
    <source>
        <strain evidence="2">IBT 16125</strain>
    </source>
</reference>